<sequence length="313" mass="34213">MPLRGPSDACFTTFLMSSYLAAFSRRQVRSTTDTLGVGTQKAMPVSFPFSSGMTLPTALAAPVEAGMMFWAAPRPSRHSFPEGPSTVFWVAVMAWTVVMRPSTMPKWSWMTLARGAKQLVVQEALLTILRELSYFSWFTPITNMGASAEGDGLPVDDKFPVLSLDCAVEFAVGRIILEHVHHVVEINEGIIDGDNIHFARVKSSPGDQAPNTAKSVHSNLHHRVSGTRLALHQKMRLSVGRGGAESPLFFFNFLFIHERHTERESQRHSQRKKQAPCREPNVGLDPGTPGSCPGPKAGAKPLSHPGIPALPIP</sequence>
<dbReference type="Proteomes" id="UP000694429">
    <property type="component" value="Chromosome 3"/>
</dbReference>
<dbReference type="AlphaFoldDB" id="A0A8C0M6B6"/>
<proteinExistence type="predicted"/>
<protein>
    <submittedName>
        <fullName evidence="2">Uncharacterized protein</fullName>
    </submittedName>
</protein>
<name>A0A8C0M6B6_CANLF</name>
<evidence type="ECO:0000313" key="3">
    <source>
        <dbReference type="Proteomes" id="UP000694429"/>
    </source>
</evidence>
<feature type="region of interest" description="Disordered" evidence="1">
    <location>
        <begin position="262"/>
        <end position="313"/>
    </location>
</feature>
<dbReference type="Ensembl" id="ENSCAFT00030007941.1">
    <property type="protein sequence ID" value="ENSCAFP00030006969.1"/>
    <property type="gene ID" value="ENSCAFG00030004324.1"/>
</dbReference>
<reference evidence="2" key="1">
    <citation type="submission" date="2019-03" db="EMBL/GenBank/DDBJ databases">
        <authorList>
            <person name="Warren W.C."/>
            <person name="Johnson G.S."/>
        </authorList>
    </citation>
    <scope>NUCLEOTIDE SEQUENCE [LARGE SCALE GENOMIC DNA]</scope>
    <source>
        <strain evidence="2">Basenji</strain>
    </source>
</reference>
<dbReference type="OrthoDB" id="9633429at2759"/>
<evidence type="ECO:0000313" key="2">
    <source>
        <dbReference type="Ensembl" id="ENSCAFP00030006969.1"/>
    </source>
</evidence>
<reference evidence="2" key="2">
    <citation type="submission" date="2025-08" db="UniProtKB">
        <authorList>
            <consortium name="Ensembl"/>
        </authorList>
    </citation>
    <scope>IDENTIFICATION</scope>
</reference>
<accession>A0A8C0M6B6</accession>
<evidence type="ECO:0000256" key="1">
    <source>
        <dbReference type="SAM" id="MobiDB-lite"/>
    </source>
</evidence>
<organism evidence="2 3">
    <name type="scientific">Canis lupus familiaris</name>
    <name type="common">Dog</name>
    <name type="synonym">Canis familiaris</name>
    <dbReference type="NCBI Taxonomy" id="9615"/>
    <lineage>
        <taxon>Eukaryota</taxon>
        <taxon>Metazoa</taxon>
        <taxon>Chordata</taxon>
        <taxon>Craniata</taxon>
        <taxon>Vertebrata</taxon>
        <taxon>Euteleostomi</taxon>
        <taxon>Mammalia</taxon>
        <taxon>Eutheria</taxon>
        <taxon>Laurasiatheria</taxon>
        <taxon>Carnivora</taxon>
        <taxon>Caniformia</taxon>
        <taxon>Canidae</taxon>
        <taxon>Canis</taxon>
    </lineage>
</organism>